<comment type="caution">
    <text evidence="6">The sequence shown here is derived from an EMBL/GenBank/DDBJ whole genome shotgun (WGS) entry which is preliminary data.</text>
</comment>
<evidence type="ECO:0000256" key="4">
    <source>
        <dbReference type="ARBA" id="ARBA00023125"/>
    </source>
</evidence>
<protein>
    <submittedName>
        <fullName evidence="6">Transposase</fullName>
    </submittedName>
</protein>
<dbReference type="RefSeq" id="WP_377095761.1">
    <property type="nucleotide sequence ID" value="NZ_JBHSJM010000001.1"/>
</dbReference>
<sequence length="201" mass="22303">MPDTTQRNEKTTEVVTNSAASAKSEMICKAGRYQRNDSRQAQRNGKYERKLVTQAGEVKLQVPKLRGASFVEICLSNIVNIVVLGKTDIDVVIEIGGKRIFCQVKNSNKAWKKNPLDGDGHSYISWVRKAVGRQFGKITKDDLLKCRICMPEGSVSGVEALPKKLLHKVGKLIDTTGADDFDELVDLGIGFIEDNSLLYLF</sequence>
<dbReference type="EMBL" id="JBHUJC010000027">
    <property type="protein sequence ID" value="MFD2276762.1"/>
    <property type="molecule type" value="Genomic_DNA"/>
</dbReference>
<proteinExistence type="inferred from homology"/>
<evidence type="ECO:0000313" key="6">
    <source>
        <dbReference type="EMBL" id="MFD2276762.1"/>
    </source>
</evidence>
<accession>A0ABW5E347</accession>
<evidence type="ECO:0000256" key="2">
    <source>
        <dbReference type="ARBA" id="ARBA00010961"/>
    </source>
</evidence>
<keyword evidence="4" id="KW-0238">DNA-binding</keyword>
<evidence type="ECO:0000256" key="5">
    <source>
        <dbReference type="ARBA" id="ARBA00023172"/>
    </source>
</evidence>
<evidence type="ECO:0000256" key="3">
    <source>
        <dbReference type="ARBA" id="ARBA00022578"/>
    </source>
</evidence>
<dbReference type="Proteomes" id="UP001597297">
    <property type="component" value="Unassembled WGS sequence"/>
</dbReference>
<reference evidence="7" key="1">
    <citation type="journal article" date="2019" name="Int. J. Syst. Evol. Microbiol.">
        <title>The Global Catalogue of Microorganisms (GCM) 10K type strain sequencing project: providing services to taxonomists for standard genome sequencing and annotation.</title>
        <authorList>
            <consortium name="The Broad Institute Genomics Platform"/>
            <consortium name="The Broad Institute Genome Sequencing Center for Infectious Disease"/>
            <person name="Wu L."/>
            <person name="Ma J."/>
        </authorList>
    </citation>
    <scope>NUCLEOTIDE SEQUENCE [LARGE SCALE GENOMIC DNA]</scope>
    <source>
        <strain evidence="7">JCM 16545</strain>
    </source>
</reference>
<keyword evidence="7" id="KW-1185">Reference proteome</keyword>
<evidence type="ECO:0000313" key="7">
    <source>
        <dbReference type="Proteomes" id="UP001597297"/>
    </source>
</evidence>
<keyword evidence="5" id="KW-0233">DNA recombination</keyword>
<organism evidence="6 7">
    <name type="scientific">Rubritalea spongiae</name>
    <dbReference type="NCBI Taxonomy" id="430797"/>
    <lineage>
        <taxon>Bacteria</taxon>
        <taxon>Pseudomonadati</taxon>
        <taxon>Verrucomicrobiota</taxon>
        <taxon>Verrucomicrobiia</taxon>
        <taxon>Verrucomicrobiales</taxon>
        <taxon>Rubritaleaceae</taxon>
        <taxon>Rubritalea</taxon>
    </lineage>
</organism>
<name>A0ABW5E347_9BACT</name>
<evidence type="ECO:0000256" key="1">
    <source>
        <dbReference type="ARBA" id="ARBA00002190"/>
    </source>
</evidence>
<dbReference type="InterPro" id="IPR001207">
    <property type="entry name" value="Transposase_mutator"/>
</dbReference>
<comment type="similarity">
    <text evidence="2">Belongs to the transposase mutator family.</text>
</comment>
<comment type="function">
    <text evidence="1">Required for the transposition of the insertion element.</text>
</comment>
<keyword evidence="3" id="KW-0815">Transposition</keyword>
<gene>
    <name evidence="6" type="ORF">ACFSQZ_09805</name>
</gene>
<dbReference type="Pfam" id="PF00872">
    <property type="entry name" value="Transposase_mut"/>
    <property type="match status" value="1"/>
</dbReference>